<keyword evidence="3" id="KW-1185">Reference proteome</keyword>
<dbReference type="EMBL" id="MU825909">
    <property type="protein sequence ID" value="KAJ7382977.1"/>
    <property type="molecule type" value="Genomic_DNA"/>
</dbReference>
<feature type="compositionally biased region" description="Acidic residues" evidence="1">
    <location>
        <begin position="202"/>
        <end position="212"/>
    </location>
</feature>
<feature type="region of interest" description="Disordered" evidence="1">
    <location>
        <begin position="110"/>
        <end position="212"/>
    </location>
</feature>
<protein>
    <submittedName>
        <fullName evidence="2">Cytoskeletal protein binding protein</fullName>
    </submittedName>
</protein>
<sequence length="212" mass="23381">MLGRCGKCWLQKIKDEADLDERATWYQWERVGTSGTSKERKEHEKGQENAKKLEAATDLLGLKKCFSAAPALPGIAKFHSLKPLKNGLILCRFYSYQSTWVEMGVQIPGSEDEDIEQSDSDEEGSADEEDSGKEEGDCISNAAKCSSYKECSSEREEEDSASDADEDGSREEEEEDSVSGEEGSSGPDEEERASNADKGSSEEEEVPEQITI</sequence>
<proteinExistence type="predicted"/>
<name>A0A9X0D0S6_9CNID</name>
<evidence type="ECO:0000313" key="2">
    <source>
        <dbReference type="EMBL" id="KAJ7382977.1"/>
    </source>
</evidence>
<feature type="compositionally biased region" description="Acidic residues" evidence="1">
    <location>
        <begin position="155"/>
        <end position="179"/>
    </location>
</feature>
<organism evidence="2 3">
    <name type="scientific">Desmophyllum pertusum</name>
    <dbReference type="NCBI Taxonomy" id="174260"/>
    <lineage>
        <taxon>Eukaryota</taxon>
        <taxon>Metazoa</taxon>
        <taxon>Cnidaria</taxon>
        <taxon>Anthozoa</taxon>
        <taxon>Hexacorallia</taxon>
        <taxon>Scleractinia</taxon>
        <taxon>Caryophylliina</taxon>
        <taxon>Caryophylliidae</taxon>
        <taxon>Desmophyllum</taxon>
    </lineage>
</organism>
<dbReference type="AlphaFoldDB" id="A0A9X0D0S6"/>
<reference evidence="2" key="1">
    <citation type="submission" date="2023-01" db="EMBL/GenBank/DDBJ databases">
        <title>Genome assembly of the deep-sea coral Lophelia pertusa.</title>
        <authorList>
            <person name="Herrera S."/>
            <person name="Cordes E."/>
        </authorList>
    </citation>
    <scope>NUCLEOTIDE SEQUENCE</scope>
    <source>
        <strain evidence="2">USNM1676648</strain>
        <tissue evidence="2">Polyp</tissue>
    </source>
</reference>
<gene>
    <name evidence="2" type="primary">SLA1_3</name>
    <name evidence="2" type="ORF">OS493_031479</name>
</gene>
<evidence type="ECO:0000313" key="3">
    <source>
        <dbReference type="Proteomes" id="UP001163046"/>
    </source>
</evidence>
<accession>A0A9X0D0S6</accession>
<comment type="caution">
    <text evidence="2">The sequence shown here is derived from an EMBL/GenBank/DDBJ whole genome shotgun (WGS) entry which is preliminary data.</text>
</comment>
<feature type="compositionally biased region" description="Acidic residues" evidence="1">
    <location>
        <begin position="110"/>
        <end position="132"/>
    </location>
</feature>
<dbReference type="OrthoDB" id="10593120at2759"/>
<dbReference type="Proteomes" id="UP001163046">
    <property type="component" value="Unassembled WGS sequence"/>
</dbReference>
<feature type="compositionally biased region" description="Basic and acidic residues" evidence="1">
    <location>
        <begin position="192"/>
        <end position="201"/>
    </location>
</feature>
<evidence type="ECO:0000256" key="1">
    <source>
        <dbReference type="SAM" id="MobiDB-lite"/>
    </source>
</evidence>